<dbReference type="GO" id="GO:0046872">
    <property type="term" value="F:metal ion binding"/>
    <property type="evidence" value="ECO:0007669"/>
    <property type="project" value="UniProtKB-KW"/>
</dbReference>
<dbReference type="PROSITE" id="PS51007">
    <property type="entry name" value="CYTC"/>
    <property type="match status" value="1"/>
</dbReference>
<feature type="domain" description="Cytochrome c" evidence="3">
    <location>
        <begin position="20"/>
        <end position="117"/>
    </location>
</feature>
<evidence type="ECO:0000256" key="2">
    <source>
        <dbReference type="ARBA" id="ARBA00023004"/>
    </source>
</evidence>
<dbReference type="GO" id="GO:0009055">
    <property type="term" value="F:electron transfer activity"/>
    <property type="evidence" value="ECO:0007669"/>
    <property type="project" value="InterPro"/>
</dbReference>
<dbReference type="InterPro" id="IPR011429">
    <property type="entry name" value="Cyt_c_Planctomycete-type"/>
</dbReference>
<dbReference type="EMBL" id="UINC01032060">
    <property type="protein sequence ID" value="SVB19093.1"/>
    <property type="molecule type" value="Genomic_DNA"/>
</dbReference>
<dbReference type="Pfam" id="PF07635">
    <property type="entry name" value="PSCyt1"/>
    <property type="match status" value="1"/>
</dbReference>
<keyword evidence="2" id="KW-0408">Iron</keyword>
<evidence type="ECO:0000313" key="4">
    <source>
        <dbReference type="EMBL" id="SVB19093.1"/>
    </source>
</evidence>
<protein>
    <recommendedName>
        <fullName evidence="3">Cytochrome c domain-containing protein</fullName>
    </recommendedName>
</protein>
<keyword evidence="1" id="KW-0479">Metal-binding</keyword>
<sequence length="223" mass="24614">MVIGGLATMALPLGQAERTGFSPEGIQFFESKIRPLLVNNCHECHGNEKHKGNLQLNSRKTILRGGDSGAAIVPGDPAKSLLIEAVKYTNSDLEMPPKKKLGKQAVADLEQWIRLGAPWPSETAQVTAKREHGFSITDEDRDYWAFRPVKHPRLAKRNGNQAPIDQLIQAQLDARGIAANPIADKATLIRRAYFDLIGLPPTYGEMQAFVNDDSPDAWPRLVE</sequence>
<dbReference type="GO" id="GO:0020037">
    <property type="term" value="F:heme binding"/>
    <property type="evidence" value="ECO:0007669"/>
    <property type="project" value="InterPro"/>
</dbReference>
<gene>
    <name evidence="4" type="ORF">METZ01_LOCUS171947</name>
</gene>
<reference evidence="4" key="1">
    <citation type="submission" date="2018-05" db="EMBL/GenBank/DDBJ databases">
        <authorList>
            <person name="Lanie J.A."/>
            <person name="Ng W.-L."/>
            <person name="Kazmierczak K.M."/>
            <person name="Andrzejewski T.M."/>
            <person name="Davidsen T.M."/>
            <person name="Wayne K.J."/>
            <person name="Tettelin H."/>
            <person name="Glass J.I."/>
            <person name="Rusch D."/>
            <person name="Podicherti R."/>
            <person name="Tsui H.-C.T."/>
            <person name="Winkler M.E."/>
        </authorList>
    </citation>
    <scope>NUCLEOTIDE SEQUENCE</scope>
</reference>
<feature type="non-terminal residue" evidence="4">
    <location>
        <position position="223"/>
    </location>
</feature>
<evidence type="ECO:0000259" key="3">
    <source>
        <dbReference type="PROSITE" id="PS51007"/>
    </source>
</evidence>
<dbReference type="InterPro" id="IPR011444">
    <property type="entry name" value="DUF1549"/>
</dbReference>
<dbReference type="PANTHER" id="PTHR35889">
    <property type="entry name" value="CYCLOINULO-OLIGOSACCHARIDE FRUCTANOTRANSFERASE-RELATED"/>
    <property type="match status" value="1"/>
</dbReference>
<accession>A0A382C1A1</accession>
<organism evidence="4">
    <name type="scientific">marine metagenome</name>
    <dbReference type="NCBI Taxonomy" id="408172"/>
    <lineage>
        <taxon>unclassified sequences</taxon>
        <taxon>metagenomes</taxon>
        <taxon>ecological metagenomes</taxon>
    </lineage>
</organism>
<dbReference type="InterPro" id="IPR009056">
    <property type="entry name" value="Cyt_c-like_dom"/>
</dbReference>
<dbReference type="Pfam" id="PF07583">
    <property type="entry name" value="PSCyt2"/>
    <property type="match status" value="1"/>
</dbReference>
<proteinExistence type="predicted"/>
<dbReference type="PANTHER" id="PTHR35889:SF3">
    <property type="entry name" value="F-BOX DOMAIN-CONTAINING PROTEIN"/>
    <property type="match status" value="1"/>
</dbReference>
<name>A0A382C1A1_9ZZZZ</name>
<dbReference type="AlphaFoldDB" id="A0A382C1A1"/>
<evidence type="ECO:0000256" key="1">
    <source>
        <dbReference type="ARBA" id="ARBA00022723"/>
    </source>
</evidence>